<sequence length="202" mass="22047">MSNPNARSKRTSDVRTAPPASASSEYRDVSLPPVGVHDGLSIRSSVPSHHAMNKEGIRKKLASDLVDAALPEPTFKVRPWRTTAASRVDNCLIPDTPTPTNAIINQPYFRELPGLRCKEREERVCALSLALLFSRHSSLTLDSVSLQGNSNSTTVTRVLVATRQSSGRTTRQHTSLPSHPPFEHPANNTANPPGKLKTSRNI</sequence>
<dbReference type="AlphaFoldDB" id="A0A5B7CTU3"/>
<comment type="caution">
    <text evidence="2">The sequence shown here is derived from an EMBL/GenBank/DDBJ whole genome shotgun (WGS) entry which is preliminary data.</text>
</comment>
<reference evidence="2 3" key="1">
    <citation type="submission" date="2019-05" db="EMBL/GenBank/DDBJ databases">
        <title>Another draft genome of Portunus trituberculatus and its Hox gene families provides insights of decapod evolution.</title>
        <authorList>
            <person name="Jeong J.-H."/>
            <person name="Song I."/>
            <person name="Kim S."/>
            <person name="Choi T."/>
            <person name="Kim D."/>
            <person name="Ryu S."/>
            <person name="Kim W."/>
        </authorList>
    </citation>
    <scope>NUCLEOTIDE SEQUENCE [LARGE SCALE GENOMIC DNA]</scope>
    <source>
        <tissue evidence="2">Muscle</tissue>
    </source>
</reference>
<name>A0A5B7CTU3_PORTR</name>
<feature type="compositionally biased region" description="Polar residues" evidence="1">
    <location>
        <begin position="163"/>
        <end position="177"/>
    </location>
</feature>
<evidence type="ECO:0000313" key="2">
    <source>
        <dbReference type="EMBL" id="MPC12829.1"/>
    </source>
</evidence>
<evidence type="ECO:0000256" key="1">
    <source>
        <dbReference type="SAM" id="MobiDB-lite"/>
    </source>
</evidence>
<accession>A0A5B7CTU3</accession>
<dbReference type="OrthoDB" id="419537at2759"/>
<dbReference type="EMBL" id="VSRR010000240">
    <property type="protein sequence ID" value="MPC12829.1"/>
    <property type="molecule type" value="Genomic_DNA"/>
</dbReference>
<organism evidence="2 3">
    <name type="scientific">Portunus trituberculatus</name>
    <name type="common">Swimming crab</name>
    <name type="synonym">Neptunus trituberculatus</name>
    <dbReference type="NCBI Taxonomy" id="210409"/>
    <lineage>
        <taxon>Eukaryota</taxon>
        <taxon>Metazoa</taxon>
        <taxon>Ecdysozoa</taxon>
        <taxon>Arthropoda</taxon>
        <taxon>Crustacea</taxon>
        <taxon>Multicrustacea</taxon>
        <taxon>Malacostraca</taxon>
        <taxon>Eumalacostraca</taxon>
        <taxon>Eucarida</taxon>
        <taxon>Decapoda</taxon>
        <taxon>Pleocyemata</taxon>
        <taxon>Brachyura</taxon>
        <taxon>Eubrachyura</taxon>
        <taxon>Portunoidea</taxon>
        <taxon>Portunidae</taxon>
        <taxon>Portuninae</taxon>
        <taxon>Portunus</taxon>
    </lineage>
</organism>
<dbReference type="Proteomes" id="UP000324222">
    <property type="component" value="Unassembled WGS sequence"/>
</dbReference>
<proteinExistence type="predicted"/>
<evidence type="ECO:0000313" key="3">
    <source>
        <dbReference type="Proteomes" id="UP000324222"/>
    </source>
</evidence>
<feature type="region of interest" description="Disordered" evidence="1">
    <location>
        <begin position="163"/>
        <end position="202"/>
    </location>
</feature>
<protein>
    <submittedName>
        <fullName evidence="2">Uncharacterized protein</fullName>
    </submittedName>
</protein>
<gene>
    <name evidence="2" type="ORF">E2C01_005541</name>
</gene>
<keyword evidence="3" id="KW-1185">Reference proteome</keyword>
<feature type="region of interest" description="Disordered" evidence="1">
    <location>
        <begin position="1"/>
        <end position="32"/>
    </location>
</feature>